<evidence type="ECO:0000256" key="1">
    <source>
        <dbReference type="SAM" id="MobiDB-lite"/>
    </source>
</evidence>
<dbReference type="AlphaFoldDB" id="E2AZZ2"/>
<evidence type="ECO:0000313" key="2">
    <source>
        <dbReference type="EMBL" id="EFN60995.1"/>
    </source>
</evidence>
<organism evidence="3">
    <name type="scientific">Camponotus floridanus</name>
    <name type="common">Florida carpenter ant</name>
    <dbReference type="NCBI Taxonomy" id="104421"/>
    <lineage>
        <taxon>Eukaryota</taxon>
        <taxon>Metazoa</taxon>
        <taxon>Ecdysozoa</taxon>
        <taxon>Arthropoda</taxon>
        <taxon>Hexapoda</taxon>
        <taxon>Insecta</taxon>
        <taxon>Pterygota</taxon>
        <taxon>Neoptera</taxon>
        <taxon>Endopterygota</taxon>
        <taxon>Hymenoptera</taxon>
        <taxon>Apocrita</taxon>
        <taxon>Aculeata</taxon>
        <taxon>Formicoidea</taxon>
        <taxon>Formicidae</taxon>
        <taxon>Formicinae</taxon>
        <taxon>Camponotus</taxon>
    </lineage>
</organism>
<name>E2AZZ2_CAMFO</name>
<feature type="compositionally biased region" description="Low complexity" evidence="1">
    <location>
        <begin position="133"/>
        <end position="143"/>
    </location>
</feature>
<reference evidence="2 3" key="1">
    <citation type="journal article" date="2010" name="Science">
        <title>Genomic comparison of the ants Camponotus floridanus and Harpegnathos saltator.</title>
        <authorList>
            <person name="Bonasio R."/>
            <person name="Zhang G."/>
            <person name="Ye C."/>
            <person name="Mutti N.S."/>
            <person name="Fang X."/>
            <person name="Qin N."/>
            <person name="Donahue G."/>
            <person name="Yang P."/>
            <person name="Li Q."/>
            <person name="Li C."/>
            <person name="Zhang P."/>
            <person name="Huang Z."/>
            <person name="Berger S.L."/>
            <person name="Reinberg D."/>
            <person name="Wang J."/>
            <person name="Liebig J."/>
        </authorList>
    </citation>
    <scope>NUCLEOTIDE SEQUENCE [LARGE SCALE GENOMIC DNA]</scope>
    <source>
        <strain evidence="3">C129</strain>
    </source>
</reference>
<keyword evidence="3" id="KW-1185">Reference proteome</keyword>
<evidence type="ECO:0000313" key="3">
    <source>
        <dbReference type="Proteomes" id="UP000000311"/>
    </source>
</evidence>
<accession>E2AZZ2</accession>
<gene>
    <name evidence="2" type="ORF">EAG_12190</name>
</gene>
<feature type="region of interest" description="Disordered" evidence="1">
    <location>
        <begin position="120"/>
        <end position="162"/>
    </location>
</feature>
<feature type="region of interest" description="Disordered" evidence="1">
    <location>
        <begin position="1"/>
        <end position="36"/>
    </location>
</feature>
<dbReference type="EMBL" id="GL444289">
    <property type="protein sequence ID" value="EFN60995.1"/>
    <property type="molecule type" value="Genomic_DNA"/>
</dbReference>
<dbReference type="InParanoid" id="E2AZZ2"/>
<feature type="compositionally biased region" description="Basic and acidic residues" evidence="1">
    <location>
        <begin position="122"/>
        <end position="132"/>
    </location>
</feature>
<sequence>MRRENARVGKGGSGVARKRRRRRIDASTPGPRERSGLSLPVVVEVPVGVERECEYVRLCVTVCFCISSGPHGRAGGIYKDVERQESAIRATTTTRTTWTRTTRYQRLGCRCRLGRVSRRKATREGEREHQEAATRGTSGAAGARDQDATEEVRVTSVERGRG</sequence>
<feature type="compositionally biased region" description="Basic and acidic residues" evidence="1">
    <location>
        <begin position="144"/>
        <end position="162"/>
    </location>
</feature>
<proteinExistence type="predicted"/>
<dbReference type="Proteomes" id="UP000000311">
    <property type="component" value="Unassembled WGS sequence"/>
</dbReference>
<protein>
    <submittedName>
        <fullName evidence="2">Uncharacterized protein</fullName>
    </submittedName>
</protein>